<dbReference type="PANTHER" id="PTHR38432:SF1">
    <property type="entry name" value="TELA-LIKE PROTEIN SAOUHSC_01408"/>
    <property type="match status" value="1"/>
</dbReference>
<evidence type="ECO:0000256" key="1">
    <source>
        <dbReference type="ARBA" id="ARBA00005541"/>
    </source>
</evidence>
<dbReference type="RefSeq" id="WP_201648166.1">
    <property type="nucleotide sequence ID" value="NZ_CP068053.1"/>
</dbReference>
<protein>
    <submittedName>
        <fullName evidence="2">Toxic anion resistance protein</fullName>
    </submittedName>
</protein>
<dbReference type="Pfam" id="PF05816">
    <property type="entry name" value="TelA"/>
    <property type="match status" value="1"/>
</dbReference>
<dbReference type="AlphaFoldDB" id="A0A974S238"/>
<comment type="similarity">
    <text evidence="1">Belongs to the TelA family.</text>
</comment>
<dbReference type="EMBL" id="CP068053">
    <property type="protein sequence ID" value="QQT02307.1"/>
    <property type="molecule type" value="Genomic_DNA"/>
</dbReference>
<dbReference type="PANTHER" id="PTHR38432">
    <property type="entry name" value="TELA-LIKE PROTEIN SAOUHSC_01408"/>
    <property type="match status" value="1"/>
</dbReference>
<dbReference type="KEGG" id="ppsr:I6J18_11000"/>
<reference evidence="2 3" key="1">
    <citation type="submission" date="2021-01" db="EMBL/GenBank/DDBJ databases">
        <title>FDA dAtabase for Regulatory Grade micrObial Sequences (FDA-ARGOS): Supporting development and validation of Infectious Disease Dx tests.</title>
        <authorList>
            <person name="Nelson B."/>
            <person name="Plummer A."/>
            <person name="Tallon L."/>
            <person name="Sadzewicz L."/>
            <person name="Zhao X."/>
            <person name="Boylan J."/>
            <person name="Ott S."/>
            <person name="Bowen H."/>
            <person name="Vavikolanu K."/>
            <person name="Mehta A."/>
            <person name="Aluvathingal J."/>
            <person name="Nadendla S."/>
            <person name="Myers T."/>
            <person name="Yan Y."/>
            <person name="Sichtig H."/>
        </authorList>
    </citation>
    <scope>NUCLEOTIDE SEQUENCE [LARGE SCALE GENOMIC DNA]</scope>
    <source>
        <strain evidence="2 3">FDAARGOS_1161</strain>
    </source>
</reference>
<dbReference type="Proteomes" id="UP000595254">
    <property type="component" value="Chromosome"/>
</dbReference>
<dbReference type="InterPro" id="IPR008863">
    <property type="entry name" value="Toxic_anion-R_TelA"/>
</dbReference>
<evidence type="ECO:0000313" key="2">
    <source>
        <dbReference type="EMBL" id="QQT02307.1"/>
    </source>
</evidence>
<sequence>MKNEDEYYRQVELLAGQLDLTKPRIVLSYGVNIQAKMLPFTRQMLEQIQSKKVNQTGEVIKGLMRLISELGQDEGMKNQSFLRRVFKKNDSLTRQLVSYQKASAAVEQARVKLDRNKNFLLADTLLLNRLFTQNNELYHELNVYLTAGELKRQELIRPLPEQEHIEDEFVKRQEAEQRHHIVEVLDKRLYDLRVSIEITKQNSVLIKLIQGTNERLIEKIQSSILTSIPLWRNQVALTMANLQNQEIISAAEKNNIEQQNKKVLETQKQLLKGMREVIDIQQDSHTKRTQAEKELSSFMLEENEM</sequence>
<accession>A0A974S238</accession>
<keyword evidence="3" id="KW-1185">Reference proteome</keyword>
<proteinExistence type="inferred from homology"/>
<gene>
    <name evidence="2" type="ORF">I6J18_11000</name>
</gene>
<name>A0A974S238_PERPY</name>
<organism evidence="2 3">
    <name type="scientific">Peribacillus psychrosaccharolyticus</name>
    <name type="common">Bacillus psychrosaccharolyticus</name>
    <dbReference type="NCBI Taxonomy" id="1407"/>
    <lineage>
        <taxon>Bacteria</taxon>
        <taxon>Bacillati</taxon>
        <taxon>Bacillota</taxon>
        <taxon>Bacilli</taxon>
        <taxon>Bacillales</taxon>
        <taxon>Bacillaceae</taxon>
        <taxon>Peribacillus</taxon>
    </lineage>
</organism>
<evidence type="ECO:0000313" key="3">
    <source>
        <dbReference type="Proteomes" id="UP000595254"/>
    </source>
</evidence>